<feature type="transmembrane region" description="Helical" evidence="8">
    <location>
        <begin position="478"/>
        <end position="503"/>
    </location>
</feature>
<dbReference type="PANTHER" id="PTHR12308:SF84">
    <property type="entry name" value="ANOCTAMIN"/>
    <property type="match status" value="1"/>
</dbReference>
<name>A0A813VVK0_9BILA</name>
<comment type="caution">
    <text evidence="8">Lacks conserved residue(s) required for the propagation of feature annotation.</text>
</comment>
<keyword evidence="12" id="KW-1185">Reference proteome</keyword>
<evidence type="ECO:0000256" key="3">
    <source>
        <dbReference type="ARBA" id="ARBA00022475"/>
    </source>
</evidence>
<evidence type="ECO:0000259" key="10">
    <source>
        <dbReference type="Pfam" id="PF16178"/>
    </source>
</evidence>
<feature type="domain" description="Anoctamin transmembrane" evidence="9">
    <location>
        <begin position="267"/>
        <end position="822"/>
    </location>
</feature>
<evidence type="ECO:0000256" key="1">
    <source>
        <dbReference type="ARBA" id="ARBA00004651"/>
    </source>
</evidence>
<proteinExistence type="inferred from homology"/>
<evidence type="ECO:0000256" key="7">
    <source>
        <dbReference type="ARBA" id="ARBA00023180"/>
    </source>
</evidence>
<evidence type="ECO:0000256" key="5">
    <source>
        <dbReference type="ARBA" id="ARBA00022989"/>
    </source>
</evidence>
<dbReference type="InterPro" id="IPR007632">
    <property type="entry name" value="Anoctamin"/>
</dbReference>
<keyword evidence="4 8" id="KW-0812">Transmembrane</keyword>
<dbReference type="OrthoDB" id="296386at2759"/>
<dbReference type="InterPro" id="IPR049452">
    <property type="entry name" value="Anoctamin_TM"/>
</dbReference>
<feature type="transmembrane region" description="Helical" evidence="8">
    <location>
        <begin position="275"/>
        <end position="305"/>
    </location>
</feature>
<sequence>MKSKHLTNAEDTAQLYSSNNNHEDEMTLLKSFIDKTEITNNCEETLDIIDFVLVYQKDQRDPKSQLMIDYYLKNLETNGLEIQIKKSNDEKLVFVLIKIPFEKALEIAEKIKHKLPIEINDLDKDQFKESFWYKFESLRPPEIIREKKRSYFTAPYNSSIRSKFERFFDKENVDITIATKDRCLLTYEILSRTTYSKVLDEPVIFSGMANDRNIGIDRLVAQGIFLASYPLHESYGMVDGKKTDRQLMWEYWAKPKNWAIYQPIYIIRQYFGEKLAFYFAWLGFYTTWLLLPSIIGLFVFLYGAITLVWDRPTNKICDPKGLGNLTMCPLCDNELTCQKWKLSDSCFYSKVSYIVDNPFTVFFSVFMAVWTVLFIEFWKREQSKLQFEWDVIDFEKKNEPIRPEFELKVNTKRKNPVTGEEEPYVPFMKRLSRYFVSFSMVLLMVCLVLALVVGVIVYRVSLIMAFPKDTDQTWVSLMTSVSAACINLFLIIILSRFYSWLAVKLTDFEYHKTDSKYENSLTIKMYLFQFVNFYASIFYIAFFKGRLGLVRVYNRFIEPCNQSGCLSELCIQLAIIMIGKQILNNVQEVIYPLAQNYWNRHSSGDSKNNKKDKKRWFDDYNLMSWTNLTLFDEYLEMVIQYGFITLFVVAFPLAPLFAFLNNVLEIRIDAFKVLTQLKRPLPKKAQDIGIWLTILNTISKLGVITNGLIIAFTSEFIPKLVYRFVEFVETEEIVNLEGYVSYTLSKKLIDIGNNNTIVCYYRDFREPYDSEDKFEYTKTYYYVLVARLAFLVLFEHIVFLIVTVMHWIPDVPKIIQDQIERENLITQRALWEIKPDNKSQSNMNLSKLCLPIVNETSQESQTNIENELTESRKNEETLVANGQIAQ</sequence>
<dbReference type="PANTHER" id="PTHR12308">
    <property type="entry name" value="ANOCTAMIN"/>
    <property type="match status" value="1"/>
</dbReference>
<feature type="domain" description="Anoctamin dimerisation" evidence="10">
    <location>
        <begin position="48"/>
        <end position="264"/>
    </location>
</feature>
<keyword evidence="7" id="KW-0325">Glycoprotein</keyword>
<organism evidence="11 12">
    <name type="scientific">Brachionus calyciflorus</name>
    <dbReference type="NCBI Taxonomy" id="104777"/>
    <lineage>
        <taxon>Eukaryota</taxon>
        <taxon>Metazoa</taxon>
        <taxon>Spiralia</taxon>
        <taxon>Gnathifera</taxon>
        <taxon>Rotifera</taxon>
        <taxon>Eurotatoria</taxon>
        <taxon>Monogononta</taxon>
        <taxon>Pseudotrocha</taxon>
        <taxon>Ploima</taxon>
        <taxon>Brachionidae</taxon>
        <taxon>Brachionus</taxon>
    </lineage>
</organism>
<keyword evidence="3" id="KW-1003">Cell membrane</keyword>
<evidence type="ECO:0000313" key="11">
    <source>
        <dbReference type="EMBL" id="CAF0848756.1"/>
    </source>
</evidence>
<dbReference type="Proteomes" id="UP000663879">
    <property type="component" value="Unassembled WGS sequence"/>
</dbReference>
<reference evidence="11" key="1">
    <citation type="submission" date="2021-02" db="EMBL/GenBank/DDBJ databases">
        <authorList>
            <person name="Nowell W R."/>
        </authorList>
    </citation>
    <scope>NUCLEOTIDE SEQUENCE</scope>
    <source>
        <strain evidence="11">Ploen Becks lab</strain>
    </source>
</reference>
<keyword evidence="5 8" id="KW-1133">Transmembrane helix</keyword>
<evidence type="ECO:0000256" key="6">
    <source>
        <dbReference type="ARBA" id="ARBA00023136"/>
    </source>
</evidence>
<keyword evidence="6 8" id="KW-0472">Membrane</keyword>
<dbReference type="InterPro" id="IPR032394">
    <property type="entry name" value="Anoct_dimer"/>
</dbReference>
<feature type="transmembrane region" description="Helical" evidence="8">
    <location>
        <begin position="359"/>
        <end position="378"/>
    </location>
</feature>
<evidence type="ECO:0000313" key="12">
    <source>
        <dbReference type="Proteomes" id="UP000663879"/>
    </source>
</evidence>
<dbReference type="GO" id="GO:0005886">
    <property type="term" value="C:plasma membrane"/>
    <property type="evidence" value="ECO:0007669"/>
    <property type="project" value="UniProtKB-SubCell"/>
</dbReference>
<accession>A0A813VVK0</accession>
<protein>
    <recommendedName>
        <fullName evidence="8">Anoctamin</fullName>
    </recommendedName>
</protein>
<feature type="transmembrane region" description="Helical" evidence="8">
    <location>
        <begin position="780"/>
        <end position="808"/>
    </location>
</feature>
<dbReference type="AlphaFoldDB" id="A0A813VVK0"/>
<evidence type="ECO:0000259" key="9">
    <source>
        <dbReference type="Pfam" id="PF04547"/>
    </source>
</evidence>
<comment type="subcellular location">
    <subcellularLocation>
        <location evidence="1">Cell membrane</location>
        <topology evidence="1">Multi-pass membrane protein</topology>
    </subcellularLocation>
    <subcellularLocation>
        <location evidence="8">Membrane</location>
        <topology evidence="8">Multi-pass membrane protein</topology>
    </subcellularLocation>
</comment>
<dbReference type="GO" id="GO:0046983">
    <property type="term" value="F:protein dimerization activity"/>
    <property type="evidence" value="ECO:0007669"/>
    <property type="project" value="InterPro"/>
</dbReference>
<comment type="similarity">
    <text evidence="2 8">Belongs to the anoctamin family.</text>
</comment>
<evidence type="ECO:0000256" key="4">
    <source>
        <dbReference type="ARBA" id="ARBA00022692"/>
    </source>
</evidence>
<gene>
    <name evidence="11" type="ORF">OXX778_LOCUS8837</name>
</gene>
<evidence type="ECO:0000256" key="2">
    <source>
        <dbReference type="ARBA" id="ARBA00009671"/>
    </source>
</evidence>
<feature type="transmembrane region" description="Helical" evidence="8">
    <location>
        <begin position="523"/>
        <end position="542"/>
    </location>
</feature>
<dbReference type="GO" id="GO:0005254">
    <property type="term" value="F:chloride channel activity"/>
    <property type="evidence" value="ECO:0007669"/>
    <property type="project" value="TreeGrafter"/>
</dbReference>
<dbReference type="EMBL" id="CAJNOC010001252">
    <property type="protein sequence ID" value="CAF0848756.1"/>
    <property type="molecule type" value="Genomic_DNA"/>
</dbReference>
<dbReference type="Pfam" id="PF16178">
    <property type="entry name" value="Anoct_dimer"/>
    <property type="match status" value="1"/>
</dbReference>
<comment type="caution">
    <text evidence="11">The sequence shown here is derived from an EMBL/GenBank/DDBJ whole genome shotgun (WGS) entry which is preliminary data.</text>
</comment>
<dbReference type="Pfam" id="PF04547">
    <property type="entry name" value="Anoctamin"/>
    <property type="match status" value="1"/>
</dbReference>
<evidence type="ECO:0000256" key="8">
    <source>
        <dbReference type="RuleBase" id="RU280814"/>
    </source>
</evidence>
<feature type="transmembrane region" description="Helical" evidence="8">
    <location>
        <begin position="638"/>
        <end position="660"/>
    </location>
</feature>
<feature type="transmembrane region" description="Helical" evidence="8">
    <location>
        <begin position="434"/>
        <end position="458"/>
    </location>
</feature>